<evidence type="ECO:0000256" key="6">
    <source>
        <dbReference type="ARBA" id="ARBA00022989"/>
    </source>
</evidence>
<evidence type="ECO:0000256" key="12">
    <source>
        <dbReference type="RuleBase" id="RU000679"/>
    </source>
</evidence>
<dbReference type="GO" id="GO:0015280">
    <property type="term" value="F:ligand-gated sodium channel activity"/>
    <property type="evidence" value="ECO:0007669"/>
    <property type="project" value="TreeGrafter"/>
</dbReference>
<evidence type="ECO:0000256" key="8">
    <source>
        <dbReference type="ARBA" id="ARBA00023065"/>
    </source>
</evidence>
<dbReference type="Gene3D" id="1.10.287.770">
    <property type="entry name" value="YojJ-like"/>
    <property type="match status" value="1"/>
</dbReference>
<evidence type="ECO:0000256" key="11">
    <source>
        <dbReference type="ARBA" id="ARBA00023303"/>
    </source>
</evidence>
<dbReference type="PANTHER" id="PTHR11690:SF288">
    <property type="entry name" value="AMILORIDE-SENSITIVE NA+ CHANNEL-RELATED"/>
    <property type="match status" value="1"/>
</dbReference>
<keyword evidence="10 12" id="KW-0739">Sodium transport</keyword>
<proteinExistence type="inferred from homology"/>
<evidence type="ECO:0000256" key="5">
    <source>
        <dbReference type="ARBA" id="ARBA00022692"/>
    </source>
</evidence>
<dbReference type="InParanoid" id="A0A1S4G151"/>
<comment type="subcellular location">
    <subcellularLocation>
        <location evidence="1">Membrane</location>
        <topology evidence="1">Multi-pass membrane protein</topology>
    </subcellularLocation>
</comment>
<dbReference type="GO" id="GO:0005886">
    <property type="term" value="C:plasma membrane"/>
    <property type="evidence" value="ECO:0007669"/>
    <property type="project" value="TreeGrafter"/>
</dbReference>
<comment type="similarity">
    <text evidence="2 12">Belongs to the amiloride-sensitive sodium channel (TC 1.A.6) family.</text>
</comment>
<name>A0A1S4G151_AEDAE</name>
<keyword evidence="8 12" id="KW-0406">Ion transport</keyword>
<evidence type="ECO:0000256" key="4">
    <source>
        <dbReference type="ARBA" id="ARBA00022461"/>
    </source>
</evidence>
<dbReference type="Proteomes" id="UP000008820">
    <property type="component" value="Chromosome 3"/>
</dbReference>
<keyword evidence="9" id="KW-0472">Membrane</keyword>
<dbReference type="EnsemblMetazoa" id="AAEL014228-RA">
    <property type="protein sequence ID" value="AAEL014228-PA"/>
    <property type="gene ID" value="AAEL014228"/>
</dbReference>
<dbReference type="OrthoDB" id="6021021at2759"/>
<evidence type="ECO:0000256" key="7">
    <source>
        <dbReference type="ARBA" id="ARBA00023053"/>
    </source>
</evidence>
<dbReference type="InterPro" id="IPR001873">
    <property type="entry name" value="ENaC"/>
</dbReference>
<evidence type="ECO:0000256" key="2">
    <source>
        <dbReference type="ARBA" id="ARBA00007193"/>
    </source>
</evidence>
<keyword evidence="4 12" id="KW-0894">Sodium channel</keyword>
<evidence type="ECO:0000256" key="10">
    <source>
        <dbReference type="ARBA" id="ARBA00023201"/>
    </source>
</evidence>
<reference evidence="13" key="2">
    <citation type="submission" date="2020-05" db="UniProtKB">
        <authorList>
            <consortium name="EnsemblMetazoa"/>
        </authorList>
    </citation>
    <scope>IDENTIFICATION</scope>
    <source>
        <strain evidence="13">LVP_AGWG</strain>
    </source>
</reference>
<keyword evidence="5 12" id="KW-0812">Transmembrane</keyword>
<dbReference type="Gene3D" id="2.60.470.10">
    <property type="entry name" value="Acid-sensing ion channels like domains"/>
    <property type="match status" value="1"/>
</dbReference>
<dbReference type="PANTHER" id="PTHR11690">
    <property type="entry name" value="AMILORIDE-SENSITIVE SODIUM CHANNEL-RELATED"/>
    <property type="match status" value="1"/>
</dbReference>
<accession>A0A1S4G151</accession>
<evidence type="ECO:0000313" key="13">
    <source>
        <dbReference type="EnsemblMetazoa" id="AAEL014228-PA"/>
    </source>
</evidence>
<keyword evidence="6" id="KW-1133">Transmembrane helix</keyword>
<evidence type="ECO:0000256" key="1">
    <source>
        <dbReference type="ARBA" id="ARBA00004141"/>
    </source>
</evidence>
<dbReference type="PRINTS" id="PR01078">
    <property type="entry name" value="AMINACHANNEL"/>
</dbReference>
<protein>
    <submittedName>
        <fullName evidence="13">Uncharacterized protein</fullName>
    </submittedName>
</protein>
<evidence type="ECO:0000256" key="9">
    <source>
        <dbReference type="ARBA" id="ARBA00023136"/>
    </source>
</evidence>
<dbReference type="VEuPathDB" id="VectorBase:AAEL014228"/>
<organism evidence="13 14">
    <name type="scientific">Aedes aegypti</name>
    <name type="common">Yellowfever mosquito</name>
    <name type="synonym">Culex aegypti</name>
    <dbReference type="NCBI Taxonomy" id="7159"/>
    <lineage>
        <taxon>Eukaryota</taxon>
        <taxon>Metazoa</taxon>
        <taxon>Ecdysozoa</taxon>
        <taxon>Arthropoda</taxon>
        <taxon>Hexapoda</taxon>
        <taxon>Insecta</taxon>
        <taxon>Pterygota</taxon>
        <taxon>Neoptera</taxon>
        <taxon>Endopterygota</taxon>
        <taxon>Diptera</taxon>
        <taxon>Nematocera</taxon>
        <taxon>Culicoidea</taxon>
        <taxon>Culicidae</taxon>
        <taxon>Culicinae</taxon>
        <taxon>Aedini</taxon>
        <taxon>Aedes</taxon>
        <taxon>Stegomyia</taxon>
    </lineage>
</organism>
<dbReference type="AlphaFoldDB" id="A0A1S4G151"/>
<keyword evidence="11 12" id="KW-0407">Ion channel</keyword>
<keyword evidence="3 12" id="KW-0813">Transport</keyword>
<keyword evidence="7" id="KW-0915">Sodium</keyword>
<keyword evidence="14" id="KW-1185">Reference proteome</keyword>
<evidence type="ECO:0000256" key="3">
    <source>
        <dbReference type="ARBA" id="ARBA00022448"/>
    </source>
</evidence>
<sequence length="571" mass="66456">MLWSANITACRNIIFKNGRTMSDQISIKNPNDTKRNLPSMQTPTLENVAEYTKQSACEFCDITPIHGCKHFLSSANQLLIERIWWFCVFGVALYYCGHLVFNVYEERKRDPIIISFDQQTSSIYSIPFPAVTICPETKVKSSVLNMSHTFELVRKNKLNETIDEERVRRLLLLLQLCDYNIYDKHETPFYSDDVLVQLRKMSIPSYEVFNSCGWKGEGVTCLKYFKTTLTEKGFCYTFNAIANNDLLRKDQLDPRYNLNSETRSSDWELDEGFHGNVGSNAFPRRIVSGGYRNSLGATLIVNKSDLDYLCGDSFQGYKVMLHMPDEFPLVSHQYFRVPLDQELIVSVTPNVISTNDRVRRYLPEERKCYYTHERYLRFFKIYNKINCETECLTNYTYHLCGCVQFWMPHPKGAPVCTLHDAPCYQSAVSHISKRAARFRSDSCNCLQTCNYIEYQTQVSQAGWNWQNGEFFNYMERRPMTDSVHQSKMVIYFREADFIPLVRKERTSVSELIANCGGLMGLFMGASLVSMVELVYYCTLRPVAMWMLEKRKNPDNNEDEQRCSCRCEINQE</sequence>
<reference evidence="13 14" key="1">
    <citation type="submission" date="2017-06" db="EMBL/GenBank/DDBJ databases">
        <title>Aedes aegypti genome working group (AGWG) sequencing and assembly.</title>
        <authorList>
            <consortium name="Aedes aegypti Genome Working Group (AGWG)"/>
            <person name="Matthews B.J."/>
        </authorList>
    </citation>
    <scope>NUCLEOTIDE SEQUENCE [LARGE SCALE GENOMIC DNA]</scope>
    <source>
        <strain evidence="13 14">LVP_AGWG</strain>
    </source>
</reference>
<evidence type="ECO:0000313" key="14">
    <source>
        <dbReference type="Proteomes" id="UP000008820"/>
    </source>
</evidence>
<gene>
    <name evidence="13" type="primary">5563925</name>
</gene>
<dbReference type="Pfam" id="PF00858">
    <property type="entry name" value="ASC"/>
    <property type="match status" value="1"/>
</dbReference>